<dbReference type="SUPFAM" id="SSF55239">
    <property type="entry name" value="RuBisCO, small subunit"/>
    <property type="match status" value="1"/>
</dbReference>
<accession>A0A1Q3C5V7</accession>
<dbReference type="Pfam" id="PF12338">
    <property type="entry name" value="RbcS"/>
    <property type="match status" value="1"/>
</dbReference>
<keyword evidence="3" id="KW-0113">Calvin cycle</keyword>
<comment type="function">
    <text evidence="8">RuBisCO catalyzes two reactions: the carboxylation of D-ribulose 1,5-bisphosphate, the primary event in carbon dioxide fixation, as well as the oxidative fragmentation of the pentose substrate. Both reactions occur simultaneously and in competition at the same active site. Although the small subunit is not catalytic it is essential for maximal activity.</text>
</comment>
<dbReference type="GO" id="GO:0019253">
    <property type="term" value="P:reductive pentose-phosphate cycle"/>
    <property type="evidence" value="ECO:0007669"/>
    <property type="project" value="UniProtKB-KW"/>
</dbReference>
<feature type="non-terminal residue" evidence="10">
    <location>
        <position position="179"/>
    </location>
</feature>
<evidence type="ECO:0000256" key="3">
    <source>
        <dbReference type="ARBA" id="ARBA00022567"/>
    </source>
</evidence>
<proteinExistence type="inferred from homology"/>
<dbReference type="FunFam" id="3.30.190.10:FF:000001">
    <property type="entry name" value="Ribulose bisphosphate carboxylase small chain, chloroplastic"/>
    <property type="match status" value="1"/>
</dbReference>
<dbReference type="InterPro" id="IPR024681">
    <property type="entry name" value="RuBisCO_ssu"/>
</dbReference>
<reference evidence="11" key="1">
    <citation type="submission" date="2016-04" db="EMBL/GenBank/DDBJ databases">
        <title>Cephalotus genome sequencing.</title>
        <authorList>
            <person name="Fukushima K."/>
            <person name="Hasebe M."/>
            <person name="Fang X."/>
        </authorList>
    </citation>
    <scope>NUCLEOTIDE SEQUENCE [LARGE SCALE GENOMIC DNA]</scope>
    <source>
        <strain evidence="11">cv. St1</strain>
    </source>
</reference>
<name>A0A1Q3C5V7_CEPFO</name>
<comment type="caution">
    <text evidence="10">The sequence shown here is derived from an EMBL/GenBank/DDBJ whole genome shotgun (WGS) entry which is preliminary data.</text>
</comment>
<dbReference type="AlphaFoldDB" id="A0A1Q3C5V7"/>
<sequence>MASSMISSVTVGTVNRATPAQASTVAPFTGLKSTTGFPVTRKTNNDITSHASNGGSVQCMQVWPPIGLKKFETLSYLPPLSLVSLGKEVDYLLRQGCIPCLEFETERGWVYREHNNSPGYYDGHYWTMWKLPMYGCTDSSQVRKLQECVKAYPTAYVRILGFNNKRQVQCTSFLAHKPP</sequence>
<dbReference type="InterPro" id="IPR024680">
    <property type="entry name" value="RuBisCO_ssu_N"/>
</dbReference>
<dbReference type="GO" id="GO:0009853">
    <property type="term" value="P:photorespiration"/>
    <property type="evidence" value="ECO:0007669"/>
    <property type="project" value="UniProtKB-UniRule"/>
</dbReference>
<dbReference type="EMBL" id="BDDD01001400">
    <property type="protein sequence ID" value="GAV75666.1"/>
    <property type="molecule type" value="Genomic_DNA"/>
</dbReference>
<feature type="domain" description="Ribulose bisphosphate carboxylase small subunit" evidence="9">
    <location>
        <begin position="70"/>
        <end position="178"/>
    </location>
</feature>
<evidence type="ECO:0000256" key="1">
    <source>
        <dbReference type="ARBA" id="ARBA00022528"/>
    </source>
</evidence>
<evidence type="ECO:0000313" key="10">
    <source>
        <dbReference type="EMBL" id="GAV75666.1"/>
    </source>
</evidence>
<evidence type="ECO:0000313" key="11">
    <source>
        <dbReference type="Proteomes" id="UP000187406"/>
    </source>
</evidence>
<organism evidence="10 11">
    <name type="scientific">Cephalotus follicularis</name>
    <name type="common">Albany pitcher plant</name>
    <dbReference type="NCBI Taxonomy" id="3775"/>
    <lineage>
        <taxon>Eukaryota</taxon>
        <taxon>Viridiplantae</taxon>
        <taxon>Streptophyta</taxon>
        <taxon>Embryophyta</taxon>
        <taxon>Tracheophyta</taxon>
        <taxon>Spermatophyta</taxon>
        <taxon>Magnoliopsida</taxon>
        <taxon>eudicotyledons</taxon>
        <taxon>Gunneridae</taxon>
        <taxon>Pentapetalae</taxon>
        <taxon>rosids</taxon>
        <taxon>fabids</taxon>
        <taxon>Oxalidales</taxon>
        <taxon>Cephalotaceae</taxon>
        <taxon>Cephalotus</taxon>
    </lineage>
</organism>
<dbReference type="InterPro" id="IPR000894">
    <property type="entry name" value="RuBisCO_ssu_dom"/>
</dbReference>
<dbReference type="InterPro" id="IPR036385">
    <property type="entry name" value="RuBisCO_ssu_sf"/>
</dbReference>
<gene>
    <name evidence="10" type="ORF">CFOL_v3_19144</name>
</gene>
<protein>
    <recommendedName>
        <fullName evidence="8">Ribulose bisphosphate carboxylase small subunit</fullName>
        <shortName evidence="8">RuBisCO small subunit</shortName>
    </recommendedName>
</protein>
<evidence type="ECO:0000256" key="4">
    <source>
        <dbReference type="ARBA" id="ARBA00022640"/>
    </source>
</evidence>
<dbReference type="CDD" id="cd03527">
    <property type="entry name" value="RuBisCO_small"/>
    <property type="match status" value="1"/>
</dbReference>
<dbReference type="PRINTS" id="PR00152">
    <property type="entry name" value="RUBISCOSMALL"/>
</dbReference>
<evidence type="ECO:0000256" key="7">
    <source>
        <dbReference type="ARBA" id="ARBA00023300"/>
    </source>
</evidence>
<dbReference type="Gene3D" id="3.30.190.10">
    <property type="entry name" value="Ribulose bisphosphate carboxylase, small subunit"/>
    <property type="match status" value="1"/>
</dbReference>
<keyword evidence="1" id="KW-0150">Chloroplast</keyword>
<evidence type="ECO:0000256" key="2">
    <source>
        <dbReference type="ARBA" id="ARBA00022531"/>
    </source>
</evidence>
<keyword evidence="11" id="KW-1185">Reference proteome</keyword>
<keyword evidence="5" id="KW-0809">Transit peptide</keyword>
<dbReference type="PANTHER" id="PTHR31262:SF10">
    <property type="entry name" value="RIBULOSE BISPHOSPHATE CARBOXYLASE SMALL SUBUNIT 1A, CHLOROPLASTIC-RELATED"/>
    <property type="match status" value="1"/>
</dbReference>
<evidence type="ECO:0000256" key="6">
    <source>
        <dbReference type="ARBA" id="ARBA00023238"/>
    </source>
</evidence>
<comment type="subunit">
    <text evidence="8">Heterohexadecamer of 8 large and 8 small subunits.</text>
</comment>
<dbReference type="PANTHER" id="PTHR31262">
    <property type="entry name" value="RIBULOSE BISPHOSPHATE CARBOXYLASE SMALL CHAIN 1, CHLOROPLASTIC"/>
    <property type="match status" value="1"/>
</dbReference>
<dbReference type="OrthoDB" id="561at2759"/>
<keyword evidence="4 8" id="KW-0934">Plastid</keyword>
<dbReference type="InParanoid" id="A0A1Q3C5V7"/>
<dbReference type="SMART" id="SM00961">
    <property type="entry name" value="RuBisCO_small"/>
    <property type="match status" value="1"/>
</dbReference>
<keyword evidence="2 8" id="KW-0602">Photosynthesis</keyword>
<comment type="similarity">
    <text evidence="8">Belongs to the RuBisCO small chain family.</text>
</comment>
<keyword evidence="6 8" id="KW-0601">Photorespiration</keyword>
<dbReference type="Pfam" id="PF00101">
    <property type="entry name" value="RuBisCO_small"/>
    <property type="match status" value="1"/>
</dbReference>
<evidence type="ECO:0000256" key="8">
    <source>
        <dbReference type="RuleBase" id="RU003627"/>
    </source>
</evidence>
<dbReference type="STRING" id="3775.A0A1Q3C5V7"/>
<dbReference type="Proteomes" id="UP000187406">
    <property type="component" value="Unassembled WGS sequence"/>
</dbReference>
<evidence type="ECO:0000256" key="5">
    <source>
        <dbReference type="ARBA" id="ARBA00022946"/>
    </source>
</evidence>
<keyword evidence="7 8" id="KW-0120">Carbon dioxide fixation</keyword>
<evidence type="ECO:0000259" key="9">
    <source>
        <dbReference type="SMART" id="SM00961"/>
    </source>
</evidence>